<dbReference type="HOGENOM" id="CLU_2917128_0_0_9"/>
<accession>A0A078M5V3</accession>
<protein>
    <submittedName>
        <fullName evidence="1">Uncharacterized protein</fullName>
    </submittedName>
</protein>
<reference evidence="1" key="1">
    <citation type="submission" date="2014-07" db="EMBL/GenBank/DDBJ databases">
        <authorList>
            <person name="Urmite Genomes Urmite Genomes"/>
        </authorList>
    </citation>
    <scope>NUCLEOTIDE SEQUENCE</scope>
    <source>
        <strain evidence="1">13S34_air</strain>
    </source>
</reference>
<organism evidence="1">
    <name type="scientific">Metalysinibacillus saudimassiliensis</name>
    <dbReference type="NCBI Taxonomy" id="1461583"/>
    <lineage>
        <taxon>Bacteria</taxon>
        <taxon>Bacillati</taxon>
        <taxon>Bacillota</taxon>
        <taxon>Bacilli</taxon>
        <taxon>Bacillales</taxon>
        <taxon>Caryophanaceae</taxon>
        <taxon>Metalysinibacillus</taxon>
    </lineage>
</organism>
<dbReference type="PATRIC" id="fig|1461583.4.peg.932"/>
<name>A0A078M5V3_9BACL</name>
<dbReference type="EMBL" id="LN483074">
    <property type="protein sequence ID" value="CEA01624.1"/>
    <property type="molecule type" value="Genomic_DNA"/>
</dbReference>
<gene>
    <name evidence="1" type="ORF">BN1050_00971</name>
</gene>
<dbReference type="AlphaFoldDB" id="A0A078M5V3"/>
<evidence type="ECO:0000313" key="1">
    <source>
        <dbReference type="EMBL" id="CEA01624.1"/>
    </source>
</evidence>
<sequence length="61" mass="6782">MKKITLLTDAKGVKTPQKINVKRTDNWIYEANVASGSYVLTVVAEKNNQQIAKDVAVHIVK</sequence>
<proteinExistence type="predicted"/>